<dbReference type="GO" id="GO:0003755">
    <property type="term" value="F:peptidyl-prolyl cis-trans isomerase activity"/>
    <property type="evidence" value="ECO:0007669"/>
    <property type="project" value="UniProtKB-EC"/>
</dbReference>
<keyword evidence="3" id="KW-0413">Isomerase</keyword>
<comment type="caution">
    <text evidence="3">The sequence shown here is derived from an EMBL/GenBank/DDBJ whole genome shotgun (WGS) entry which is preliminary data.</text>
</comment>
<dbReference type="EMBL" id="JAWXXV010000001">
    <property type="protein sequence ID" value="MDX5983878.1"/>
    <property type="molecule type" value="Genomic_DNA"/>
</dbReference>
<dbReference type="RefSeq" id="WP_010404267.1">
    <property type="nucleotide sequence ID" value="NZ_JAWXXV010000001.1"/>
</dbReference>
<dbReference type="EC" id="5.2.1.8" evidence="3"/>
<dbReference type="PANTHER" id="PTHR47511:SF1">
    <property type="entry name" value="PEPTIDYL-PROLYL CIS-TRANS ISOMERASE CYP23"/>
    <property type="match status" value="1"/>
</dbReference>
<dbReference type="PANTHER" id="PTHR47511">
    <property type="entry name" value="PEPTIDYL-PROLYL CIS-TRANS ISOMERASE CYP23"/>
    <property type="match status" value="1"/>
</dbReference>
<evidence type="ECO:0000313" key="3">
    <source>
        <dbReference type="EMBL" id="MDX5983878.1"/>
    </source>
</evidence>
<dbReference type="Proteomes" id="UP001279660">
    <property type="component" value="Unassembled WGS sequence"/>
</dbReference>
<dbReference type="SUPFAM" id="SSF50891">
    <property type="entry name" value="Cyclophilin-like"/>
    <property type="match status" value="1"/>
</dbReference>
<sequence>MRVRALLLIGAFALATAAKAPPAPTPAREPATVRVRLVTGAGPIVIALDARHAPATVANFLAYVDDGRFEGTSFYRATRRKTAPKTGFVQGGIGTDAHRMLGLVPLEPTSQTGIKHLDGVLSMARYDRTDSATGNFSIMVGPNPSLDARPGFVGYAAFGRVIAGMDVVKRMLAEPTSPGGEGAFKGQLMVKPIPILRAERLDGTPKPTGAPKVWQMLRGVKR</sequence>
<dbReference type="Gene3D" id="2.40.100.10">
    <property type="entry name" value="Cyclophilin-like"/>
    <property type="match status" value="1"/>
</dbReference>
<organism evidence="3 4">
    <name type="scientific">Sphingomonas echinoides</name>
    <dbReference type="NCBI Taxonomy" id="59803"/>
    <lineage>
        <taxon>Bacteria</taxon>
        <taxon>Pseudomonadati</taxon>
        <taxon>Pseudomonadota</taxon>
        <taxon>Alphaproteobacteria</taxon>
        <taxon>Sphingomonadales</taxon>
        <taxon>Sphingomonadaceae</taxon>
        <taxon>Sphingomonas</taxon>
    </lineage>
</organism>
<evidence type="ECO:0000313" key="4">
    <source>
        <dbReference type="Proteomes" id="UP001279660"/>
    </source>
</evidence>
<feature type="chain" id="PRO_5046708123" evidence="1">
    <location>
        <begin position="21"/>
        <end position="222"/>
    </location>
</feature>
<protein>
    <submittedName>
        <fullName evidence="3">Peptidylprolyl isomerase</fullName>
        <ecNumber evidence="3">5.2.1.8</ecNumber>
    </submittedName>
</protein>
<feature type="domain" description="PPIase cyclophilin-type" evidence="2">
    <location>
        <begin position="41"/>
        <end position="200"/>
    </location>
</feature>
<reference evidence="3 4" key="1">
    <citation type="submission" date="2023-11" db="EMBL/GenBank/DDBJ databases">
        <title>MicrobeMod: A computational toolkit for identifying prokaryotic methylation and restriction-modification with nanopore sequencing.</title>
        <authorList>
            <person name="Crits-Christoph A."/>
            <person name="Kang S.C."/>
            <person name="Lee H."/>
            <person name="Ostrov N."/>
        </authorList>
    </citation>
    <scope>NUCLEOTIDE SEQUENCE [LARGE SCALE GENOMIC DNA]</scope>
    <source>
        <strain evidence="3 4">ATCC 14820</strain>
    </source>
</reference>
<feature type="signal peptide" evidence="1">
    <location>
        <begin position="1"/>
        <end position="20"/>
    </location>
</feature>
<keyword evidence="4" id="KW-1185">Reference proteome</keyword>
<dbReference type="PROSITE" id="PS50072">
    <property type="entry name" value="CSA_PPIASE_2"/>
    <property type="match status" value="1"/>
</dbReference>
<proteinExistence type="predicted"/>
<dbReference type="InterPro" id="IPR002130">
    <property type="entry name" value="Cyclophilin-type_PPIase_dom"/>
</dbReference>
<dbReference type="InterPro" id="IPR029000">
    <property type="entry name" value="Cyclophilin-like_dom_sf"/>
</dbReference>
<evidence type="ECO:0000256" key="1">
    <source>
        <dbReference type="SAM" id="SignalP"/>
    </source>
</evidence>
<dbReference type="InterPro" id="IPR044233">
    <property type="entry name" value="CYP23-like"/>
</dbReference>
<name>A0ABU4PI67_9SPHN</name>
<gene>
    <name evidence="3" type="ORF">SIL82_06365</name>
</gene>
<accession>A0ABU4PI67</accession>
<keyword evidence="1" id="KW-0732">Signal</keyword>
<evidence type="ECO:0000259" key="2">
    <source>
        <dbReference type="PROSITE" id="PS50072"/>
    </source>
</evidence>
<dbReference type="Pfam" id="PF00160">
    <property type="entry name" value="Pro_isomerase"/>
    <property type="match status" value="1"/>
</dbReference>